<dbReference type="AlphaFoldDB" id="A0A1I4F095"/>
<name>A0A1I4F095_9HYPH</name>
<keyword evidence="2" id="KW-1185">Reference proteome</keyword>
<protein>
    <submittedName>
        <fullName evidence="1">Uncharacterized protein</fullName>
    </submittedName>
</protein>
<dbReference type="OrthoDB" id="8380834at2"/>
<evidence type="ECO:0000313" key="1">
    <source>
        <dbReference type="EMBL" id="SFL11422.1"/>
    </source>
</evidence>
<accession>A0A1I4F095</accession>
<reference evidence="1 2" key="1">
    <citation type="submission" date="2016-10" db="EMBL/GenBank/DDBJ databases">
        <authorList>
            <person name="Varghese N."/>
            <person name="Submissions S."/>
        </authorList>
    </citation>
    <scope>NUCLEOTIDE SEQUENCE [LARGE SCALE GENOMIC DNA]</scope>
    <source>
        <strain evidence="1 2">DSM 21822</strain>
    </source>
</reference>
<evidence type="ECO:0000313" key="2">
    <source>
        <dbReference type="Proteomes" id="UP000323300"/>
    </source>
</evidence>
<proteinExistence type="predicted"/>
<dbReference type="RefSeq" id="WP_149763831.1">
    <property type="nucleotide sequence ID" value="NZ_BSPE01000018.1"/>
</dbReference>
<dbReference type="Proteomes" id="UP000323300">
    <property type="component" value="Unassembled WGS sequence"/>
</dbReference>
<dbReference type="EMBL" id="FOSL01000034">
    <property type="protein sequence ID" value="SFL11422.1"/>
    <property type="molecule type" value="Genomic_DNA"/>
</dbReference>
<sequence length="69" mass="7472">MADFQSNFESLKSAGVIPDVHEDTLPQNVRDVIGGLTPEEIKVLQKLADSTGSHLSLQNKQFAFSVCGL</sequence>
<organism evidence="1 2">
    <name type="scientific">Neomesorhizobium albiziae</name>
    <dbReference type="NCBI Taxonomy" id="335020"/>
    <lineage>
        <taxon>Bacteria</taxon>
        <taxon>Pseudomonadati</taxon>
        <taxon>Pseudomonadota</taxon>
        <taxon>Alphaproteobacteria</taxon>
        <taxon>Hyphomicrobiales</taxon>
        <taxon>Phyllobacteriaceae</taxon>
        <taxon>Neomesorhizobium</taxon>
    </lineage>
</organism>
<gene>
    <name evidence="1" type="ORF">SAMN04488498_13412</name>
</gene>